<dbReference type="CTD" id="20211688"/>
<comment type="catalytic activity">
    <reaction evidence="10">
        <text>L-lysine(out) + L-arginine(in) = L-lysine(in) + L-arginine(out)</text>
        <dbReference type="Rhea" id="RHEA:70827"/>
        <dbReference type="ChEBI" id="CHEBI:32551"/>
        <dbReference type="ChEBI" id="CHEBI:32682"/>
    </reaction>
    <physiologicalReaction direction="left-to-right" evidence="10">
        <dbReference type="Rhea" id="RHEA:70828"/>
    </physiologicalReaction>
</comment>
<dbReference type="GeneID" id="20211688"/>
<dbReference type="HOGENOM" id="CLU_007946_3_0_1"/>
<feature type="transmembrane region" description="Helical" evidence="19">
    <location>
        <begin position="377"/>
        <end position="398"/>
    </location>
</feature>
<feature type="transmembrane region" description="Helical" evidence="19">
    <location>
        <begin position="297"/>
        <end position="317"/>
    </location>
</feature>
<comment type="similarity">
    <text evidence="2">Belongs to the amino acid-polyamine-organocation (APC) superfamily.</text>
</comment>
<comment type="catalytic activity">
    <reaction evidence="11">
        <text>L-cystine(out) + L-arginine(in) = L-cystine(in) + L-arginine(out)</text>
        <dbReference type="Rhea" id="RHEA:71075"/>
        <dbReference type="ChEBI" id="CHEBI:32682"/>
        <dbReference type="ChEBI" id="CHEBI:35491"/>
    </reaction>
    <physiologicalReaction direction="left-to-right" evidence="11">
        <dbReference type="Rhea" id="RHEA:71076"/>
    </physiologicalReaction>
</comment>
<keyword evidence="22" id="KW-1185">Reference proteome</keyword>
<evidence type="ECO:0000256" key="3">
    <source>
        <dbReference type="ARBA" id="ARBA00022448"/>
    </source>
</evidence>
<evidence type="ECO:0000313" key="20">
    <source>
        <dbReference type="EMBL" id="ESO08465.1"/>
    </source>
</evidence>
<dbReference type="InterPro" id="IPR002293">
    <property type="entry name" value="AA/rel_permease1"/>
</dbReference>
<dbReference type="eggNOG" id="KOG1287">
    <property type="taxonomic scope" value="Eukaryota"/>
</dbReference>
<evidence type="ECO:0000256" key="12">
    <source>
        <dbReference type="ARBA" id="ARBA00051835"/>
    </source>
</evidence>
<comment type="catalytic activity">
    <reaction evidence="13">
        <text>L-cysteine(out) + L-arginine(in) = L-cysteine(in) + L-arginine(out)</text>
        <dbReference type="Rhea" id="RHEA:71071"/>
        <dbReference type="ChEBI" id="CHEBI:32682"/>
        <dbReference type="ChEBI" id="CHEBI:35235"/>
    </reaction>
    <physiologicalReaction direction="left-to-right" evidence="13">
        <dbReference type="Rhea" id="RHEA:71072"/>
    </physiologicalReaction>
</comment>
<dbReference type="PANTHER" id="PTHR11785:SF528">
    <property type="entry name" value="AMINO ACID TRANSPORTER PROTEIN JHI-21"/>
    <property type="match status" value="1"/>
</dbReference>
<dbReference type="EMBL" id="KB096080">
    <property type="protein sequence ID" value="ESO08465.1"/>
    <property type="molecule type" value="Genomic_DNA"/>
</dbReference>
<comment type="subcellular location">
    <subcellularLocation>
        <location evidence="1">Apical cell membrane</location>
        <topology evidence="1">Multi-pass membrane protein</topology>
    </subcellularLocation>
</comment>
<feature type="transmembrane region" description="Helical" evidence="19">
    <location>
        <begin position="28"/>
        <end position="48"/>
    </location>
</feature>
<gene>
    <name evidence="21" type="primary">20211688</name>
    <name evidence="20" type="ORF">HELRODRAFT_190743</name>
</gene>
<feature type="transmembrane region" description="Helical" evidence="19">
    <location>
        <begin position="352"/>
        <end position="371"/>
    </location>
</feature>
<evidence type="ECO:0000256" key="16">
    <source>
        <dbReference type="ARBA" id="ARBA00079910"/>
    </source>
</evidence>
<comment type="catalytic activity">
    <reaction evidence="18">
        <text>L-phenylalanine(out) + L-arginine(in) = L-phenylalanine(in) + L-arginine(out)</text>
        <dbReference type="Rhea" id="RHEA:71067"/>
        <dbReference type="ChEBI" id="CHEBI:32682"/>
        <dbReference type="ChEBI" id="CHEBI:58095"/>
    </reaction>
    <physiologicalReaction direction="left-to-right" evidence="18">
        <dbReference type="Rhea" id="RHEA:71068"/>
    </physiologicalReaction>
</comment>
<feature type="transmembrane region" description="Helical" evidence="19">
    <location>
        <begin position="176"/>
        <end position="200"/>
    </location>
</feature>
<evidence type="ECO:0000256" key="15">
    <source>
        <dbReference type="ARBA" id="ARBA00074336"/>
    </source>
</evidence>
<evidence type="ECO:0000256" key="19">
    <source>
        <dbReference type="SAM" id="Phobius"/>
    </source>
</evidence>
<protein>
    <recommendedName>
        <fullName evidence="15">b(0,+)-type amino acid transporter 1</fullName>
    </recommendedName>
    <alternativeName>
        <fullName evidence="16">Glycoprotein-associated amino acid transporter b0,+AT1</fullName>
    </alternativeName>
    <alternativeName>
        <fullName evidence="17">Solute carrier family 7 member 9</fullName>
    </alternativeName>
</protein>
<organism evidence="21 22">
    <name type="scientific">Helobdella robusta</name>
    <name type="common">Californian leech</name>
    <dbReference type="NCBI Taxonomy" id="6412"/>
    <lineage>
        <taxon>Eukaryota</taxon>
        <taxon>Metazoa</taxon>
        <taxon>Spiralia</taxon>
        <taxon>Lophotrochozoa</taxon>
        <taxon>Annelida</taxon>
        <taxon>Clitellata</taxon>
        <taxon>Hirudinea</taxon>
        <taxon>Rhynchobdellida</taxon>
        <taxon>Glossiphoniidae</taxon>
        <taxon>Helobdella</taxon>
    </lineage>
</organism>
<dbReference type="Gene3D" id="1.20.1740.10">
    <property type="entry name" value="Amino acid/polyamine transporter I"/>
    <property type="match status" value="1"/>
</dbReference>
<evidence type="ECO:0000313" key="21">
    <source>
        <dbReference type="EnsemblMetazoa" id="HelroP190743"/>
    </source>
</evidence>
<evidence type="ECO:0000256" key="5">
    <source>
        <dbReference type="ARBA" id="ARBA00022553"/>
    </source>
</evidence>
<keyword evidence="4" id="KW-1003">Cell membrane</keyword>
<dbReference type="OrthoDB" id="5982228at2759"/>
<dbReference type="FunCoup" id="T1FS91">
    <property type="interactions" value="138"/>
</dbReference>
<keyword evidence="3" id="KW-0813">Transport</keyword>
<evidence type="ECO:0000256" key="14">
    <source>
        <dbReference type="ARBA" id="ARBA00052732"/>
    </source>
</evidence>
<feature type="transmembrane region" description="Helical" evidence="19">
    <location>
        <begin position="438"/>
        <end position="459"/>
    </location>
</feature>
<reference evidence="21" key="3">
    <citation type="submission" date="2015-06" db="UniProtKB">
        <authorList>
            <consortium name="EnsemblMetazoa"/>
        </authorList>
    </citation>
    <scope>IDENTIFICATION</scope>
</reference>
<evidence type="ECO:0000256" key="18">
    <source>
        <dbReference type="ARBA" id="ARBA00093193"/>
    </source>
</evidence>
<dbReference type="KEGG" id="hro:HELRODRAFT_190743"/>
<dbReference type="EnsemblMetazoa" id="HelroT190743">
    <property type="protein sequence ID" value="HelroP190743"/>
    <property type="gene ID" value="HelroG190743"/>
</dbReference>
<dbReference type="OMA" id="QNCIDKM"/>
<feature type="transmembrane region" description="Helical" evidence="19">
    <location>
        <begin position="410"/>
        <end position="432"/>
    </location>
</feature>
<proteinExistence type="inferred from homology"/>
<dbReference type="STRING" id="6412.T1FS91"/>
<sequence length="487" mass="53861">MTENEKSRELEGSDEVVVETKNEIPRTIGLIGGISFIIGTIIGSGIFVSPRGVAFNSGSIGMTIMNWLICGVISLLGALCYAELGTIITKSGADYVYLEEAYGPWISFQYSWITNFMLKPGAQATFSLTFAQYVMTPFFDDGCGEAPNIIKRLLALAVIFTLAAINSYSVRLAGKIQIIFTGAKLFALIIIIIGGIVRLFQGETQYLSTGFNGTENKIGKLATGFYSGMWAYDGWNTANFMTEEIINPSRNLPLSICIGVPITVIIYILTNISYFTVMDVEGMINSPAVALTWAEEVIPSVAWLIPIFVALSCFGTGNGSLFSGGRLMYAAARNHHLPDILGMVHVHKYTPIPAVVVIVLLAFIFVFISNISAMIDFLSFTLWIFYALNFLGVILLKFSPKYKNVYRPINIPLIFPLFTFLFAVFLVLVPLITTPQLGYFFVLLFIIIGYIVFIPFVFFKIKCPGIGKITMFFQLLMQVFIPDLSLE</sequence>
<dbReference type="GO" id="GO:0003333">
    <property type="term" value="P:amino acid transmembrane transport"/>
    <property type="evidence" value="ECO:0000318"/>
    <property type="project" value="GO_Central"/>
</dbReference>
<keyword evidence="5" id="KW-0597">Phosphoprotein</keyword>
<keyword evidence="9" id="KW-1015">Disulfide bond</keyword>
<dbReference type="Proteomes" id="UP000015101">
    <property type="component" value="Unassembled WGS sequence"/>
</dbReference>
<dbReference type="FunFam" id="1.20.1740.10:FF:000015">
    <property type="entry name" value="B(0,+)-type amino acid transporter 1"/>
    <property type="match status" value="1"/>
</dbReference>
<comment type="catalytic activity">
    <reaction evidence="12">
        <text>L-histidine(out) + L-arginine(in) = L-histidine(in) + L-arginine(out)</text>
        <dbReference type="Rhea" id="RHEA:71063"/>
        <dbReference type="ChEBI" id="CHEBI:32682"/>
        <dbReference type="ChEBI" id="CHEBI:57595"/>
    </reaction>
    <physiologicalReaction direction="left-to-right" evidence="12">
        <dbReference type="Rhea" id="RHEA:71064"/>
    </physiologicalReaction>
</comment>
<comment type="catalytic activity">
    <reaction evidence="14">
        <text>L-leucine(out) + L-arginine(in) = L-leucine(in) + L-arginine(out)</text>
        <dbReference type="Rhea" id="RHEA:71059"/>
        <dbReference type="ChEBI" id="CHEBI:32682"/>
        <dbReference type="ChEBI" id="CHEBI:57427"/>
    </reaction>
    <physiologicalReaction direction="left-to-right" evidence="14">
        <dbReference type="Rhea" id="RHEA:71060"/>
    </physiologicalReaction>
</comment>
<dbReference type="RefSeq" id="XP_009013395.1">
    <property type="nucleotide sequence ID" value="XM_009015147.1"/>
</dbReference>
<evidence type="ECO:0000256" key="8">
    <source>
        <dbReference type="ARBA" id="ARBA00023136"/>
    </source>
</evidence>
<dbReference type="PIRSF" id="PIRSF006060">
    <property type="entry name" value="AA_transporter"/>
    <property type="match status" value="1"/>
</dbReference>
<evidence type="ECO:0000256" key="9">
    <source>
        <dbReference type="ARBA" id="ARBA00023157"/>
    </source>
</evidence>
<evidence type="ECO:0000256" key="17">
    <source>
        <dbReference type="ARBA" id="ARBA00083296"/>
    </source>
</evidence>
<feature type="transmembrane region" description="Helical" evidence="19">
    <location>
        <begin position="254"/>
        <end position="277"/>
    </location>
</feature>
<evidence type="ECO:0000256" key="13">
    <source>
        <dbReference type="ARBA" id="ARBA00052179"/>
    </source>
</evidence>
<evidence type="ECO:0000256" key="6">
    <source>
        <dbReference type="ARBA" id="ARBA00022692"/>
    </source>
</evidence>
<accession>T1FS91</accession>
<keyword evidence="8 19" id="KW-0472">Membrane</keyword>
<evidence type="ECO:0000256" key="10">
    <source>
        <dbReference type="ARBA" id="ARBA00051323"/>
    </source>
</evidence>
<evidence type="ECO:0000256" key="11">
    <source>
        <dbReference type="ARBA" id="ARBA00051814"/>
    </source>
</evidence>
<dbReference type="InParanoid" id="T1FS91"/>
<reference evidence="22" key="1">
    <citation type="submission" date="2012-12" db="EMBL/GenBank/DDBJ databases">
        <authorList>
            <person name="Hellsten U."/>
            <person name="Grimwood J."/>
            <person name="Chapman J.A."/>
            <person name="Shapiro H."/>
            <person name="Aerts A."/>
            <person name="Otillar R.P."/>
            <person name="Terry A.Y."/>
            <person name="Boore J.L."/>
            <person name="Simakov O."/>
            <person name="Marletaz F."/>
            <person name="Cho S.-J."/>
            <person name="Edsinger-Gonzales E."/>
            <person name="Havlak P."/>
            <person name="Kuo D.-H."/>
            <person name="Larsson T."/>
            <person name="Lv J."/>
            <person name="Arendt D."/>
            <person name="Savage R."/>
            <person name="Osoegawa K."/>
            <person name="de Jong P."/>
            <person name="Lindberg D.R."/>
            <person name="Seaver E.C."/>
            <person name="Weisblat D.A."/>
            <person name="Putnam N.H."/>
            <person name="Grigoriev I.V."/>
            <person name="Rokhsar D.S."/>
        </authorList>
    </citation>
    <scope>NUCLEOTIDE SEQUENCE</scope>
</reference>
<keyword evidence="7 19" id="KW-1133">Transmembrane helix</keyword>
<evidence type="ECO:0000256" key="7">
    <source>
        <dbReference type="ARBA" id="ARBA00022989"/>
    </source>
</evidence>
<keyword evidence="6 19" id="KW-0812">Transmembrane</keyword>
<evidence type="ECO:0000256" key="1">
    <source>
        <dbReference type="ARBA" id="ARBA00004424"/>
    </source>
</evidence>
<feature type="transmembrane region" description="Helical" evidence="19">
    <location>
        <begin position="60"/>
        <end position="82"/>
    </location>
</feature>
<evidence type="ECO:0000256" key="4">
    <source>
        <dbReference type="ARBA" id="ARBA00022475"/>
    </source>
</evidence>
<feature type="transmembrane region" description="Helical" evidence="19">
    <location>
        <begin position="153"/>
        <end position="170"/>
    </location>
</feature>
<dbReference type="GO" id="GO:0015179">
    <property type="term" value="F:L-amino acid transmembrane transporter activity"/>
    <property type="evidence" value="ECO:0000318"/>
    <property type="project" value="GO_Central"/>
</dbReference>
<dbReference type="InterPro" id="IPR050598">
    <property type="entry name" value="AminoAcid_Transporter"/>
</dbReference>
<dbReference type="Pfam" id="PF13520">
    <property type="entry name" value="AA_permease_2"/>
    <property type="match status" value="1"/>
</dbReference>
<name>T1FS91_HELRO</name>
<evidence type="ECO:0000256" key="2">
    <source>
        <dbReference type="ARBA" id="ARBA00009523"/>
    </source>
</evidence>
<dbReference type="AlphaFoldDB" id="T1FS91"/>
<reference evidence="20 22" key="2">
    <citation type="journal article" date="2013" name="Nature">
        <title>Insights into bilaterian evolution from three spiralian genomes.</title>
        <authorList>
            <person name="Simakov O."/>
            <person name="Marletaz F."/>
            <person name="Cho S.J."/>
            <person name="Edsinger-Gonzales E."/>
            <person name="Havlak P."/>
            <person name="Hellsten U."/>
            <person name="Kuo D.H."/>
            <person name="Larsson T."/>
            <person name="Lv J."/>
            <person name="Arendt D."/>
            <person name="Savage R."/>
            <person name="Osoegawa K."/>
            <person name="de Jong P."/>
            <person name="Grimwood J."/>
            <person name="Chapman J.A."/>
            <person name="Shapiro H."/>
            <person name="Aerts A."/>
            <person name="Otillar R.P."/>
            <person name="Terry A.Y."/>
            <person name="Boore J.L."/>
            <person name="Grigoriev I.V."/>
            <person name="Lindberg D.R."/>
            <person name="Seaver E.C."/>
            <person name="Weisblat D.A."/>
            <person name="Putnam N.H."/>
            <person name="Rokhsar D.S."/>
        </authorList>
    </citation>
    <scope>NUCLEOTIDE SEQUENCE</scope>
</reference>
<dbReference type="GO" id="GO:0016324">
    <property type="term" value="C:apical plasma membrane"/>
    <property type="evidence" value="ECO:0007669"/>
    <property type="project" value="UniProtKB-SubCell"/>
</dbReference>
<dbReference type="EMBL" id="AMQM01003258">
    <property type="status" value="NOT_ANNOTATED_CDS"/>
    <property type="molecule type" value="Genomic_DNA"/>
</dbReference>
<evidence type="ECO:0000313" key="22">
    <source>
        <dbReference type="Proteomes" id="UP000015101"/>
    </source>
</evidence>
<dbReference type="PANTHER" id="PTHR11785">
    <property type="entry name" value="AMINO ACID TRANSPORTER"/>
    <property type="match status" value="1"/>
</dbReference>